<feature type="compositionally biased region" description="Basic and acidic residues" evidence="1">
    <location>
        <begin position="443"/>
        <end position="454"/>
    </location>
</feature>
<sequence length="484" mass="51737">MIAASTSTSRHHNHYSCVGRYHYLVSYSTITGLASSEHIITEYFFQDIASEMPIKLLAPTKPEAATSAAELAMNGELSKEKVQSPPSKKRKAASSSPPSPSAKAPKSRKVAAPTAAKPRRSRKPTQTAQTVKEEPEQIAPPPPPPMLSPPLVHKVRQIQAFLESSKGTFFDREDPTATLVTVPEMNLRGALTSMRFHWQIGDSEQSSIYDIHEALVDTSVHRPAGTSGVVYQRVTFDASIPTAFEAEIKAKIAPYLQGVSLVATELKLMMQNLLVMHGIKEEEKSEVYGKLIDFDVASSFPGAKTYTRFDSGFGQAMEGEKLANDEPADDDQAAVRSESPAEPTPSNVDLAKEAGPSELAAVDSGTTAKVEEQGKNNSLDVADDEVTSGAKTATDGQAAVKGENPTTCVPGSVDLGSEGEATESTTEFRESATVVEESEEGIGQDKHVEQDKNNSVDVADDEGAGDAKTAIDGETMEGRGAGRR</sequence>
<accession>A0AAJ0GFP1</accession>
<gene>
    <name evidence="2" type="ORF">LTR09_002391</name>
</gene>
<feature type="compositionally biased region" description="Pro residues" evidence="1">
    <location>
        <begin position="138"/>
        <end position="148"/>
    </location>
</feature>
<dbReference type="EMBL" id="JAWDJX010000005">
    <property type="protein sequence ID" value="KAK3056598.1"/>
    <property type="molecule type" value="Genomic_DNA"/>
</dbReference>
<protein>
    <submittedName>
        <fullName evidence="2">Uncharacterized protein</fullName>
    </submittedName>
</protein>
<reference evidence="2" key="1">
    <citation type="submission" date="2023-04" db="EMBL/GenBank/DDBJ databases">
        <title>Black Yeasts Isolated from many extreme environments.</title>
        <authorList>
            <person name="Coleine C."/>
            <person name="Stajich J.E."/>
            <person name="Selbmann L."/>
        </authorList>
    </citation>
    <scope>NUCLEOTIDE SEQUENCE</scope>
    <source>
        <strain evidence="2">CCFEE 5312</strain>
    </source>
</reference>
<dbReference type="Proteomes" id="UP001271007">
    <property type="component" value="Unassembled WGS sequence"/>
</dbReference>
<feature type="compositionally biased region" description="Low complexity" evidence="1">
    <location>
        <begin position="416"/>
        <end position="425"/>
    </location>
</feature>
<keyword evidence="3" id="KW-1185">Reference proteome</keyword>
<evidence type="ECO:0000313" key="2">
    <source>
        <dbReference type="EMBL" id="KAK3056598.1"/>
    </source>
</evidence>
<dbReference type="AlphaFoldDB" id="A0AAJ0GFP1"/>
<feature type="region of interest" description="Disordered" evidence="1">
    <location>
        <begin position="75"/>
        <end position="150"/>
    </location>
</feature>
<organism evidence="2 3">
    <name type="scientific">Extremus antarcticus</name>
    <dbReference type="NCBI Taxonomy" id="702011"/>
    <lineage>
        <taxon>Eukaryota</taxon>
        <taxon>Fungi</taxon>
        <taxon>Dikarya</taxon>
        <taxon>Ascomycota</taxon>
        <taxon>Pezizomycotina</taxon>
        <taxon>Dothideomycetes</taxon>
        <taxon>Dothideomycetidae</taxon>
        <taxon>Mycosphaerellales</taxon>
        <taxon>Extremaceae</taxon>
        <taxon>Extremus</taxon>
    </lineage>
</organism>
<feature type="region of interest" description="Disordered" evidence="1">
    <location>
        <begin position="323"/>
        <end position="484"/>
    </location>
</feature>
<proteinExistence type="predicted"/>
<name>A0AAJ0GFP1_9PEZI</name>
<feature type="compositionally biased region" description="Low complexity" evidence="1">
    <location>
        <begin position="93"/>
        <end position="104"/>
    </location>
</feature>
<comment type="caution">
    <text evidence="2">The sequence shown here is derived from an EMBL/GenBank/DDBJ whole genome shotgun (WGS) entry which is preliminary data.</text>
</comment>
<evidence type="ECO:0000313" key="3">
    <source>
        <dbReference type="Proteomes" id="UP001271007"/>
    </source>
</evidence>
<evidence type="ECO:0000256" key="1">
    <source>
        <dbReference type="SAM" id="MobiDB-lite"/>
    </source>
</evidence>